<dbReference type="Pfam" id="PF14072">
    <property type="entry name" value="DndB"/>
    <property type="match status" value="1"/>
</dbReference>
<gene>
    <name evidence="1" type="ORF">PQO05_05970</name>
</gene>
<accession>A0ABY7TBN4</accession>
<sequence length="406" mass="46944">MSFLKINAIKITQPLGDFFITGLNAASLRIIAFSEELQYYDESGKLQGSQRKIDDRRLKEIGRYIDSVELSFPNSIILAVNYNEEGELIENSNDRWYYNQIEGNHYEIIVPTDKKLAAIIDGQHRLKGFDYITDNTRLQVELPCSIFFDLPNSYQAYLFATINGNQKKVDKSLALEQFGFNVEDEPQHSWTPEKLAVYFVRQLNFKDSPLKGHIRIAPKMSQDLQKEIFTEQSQWMVSTATVVDGILNLISSKPKRDRVEMAQENIWGKRSRSMVEKFKSDKSPLRQLYLDKSDDEIFKKVFDFLVVAKKTVWNKFDSKSYIFKTVGVQALFDFLKRILEVNPNADESTFRRYFTNIDQYDFSKNTIQASGIGRKNIRDALLYSAGLLEVTKLSVDTLDKIKSLKS</sequence>
<evidence type="ECO:0000313" key="1">
    <source>
        <dbReference type="EMBL" id="WCT13480.1"/>
    </source>
</evidence>
<keyword evidence="2" id="KW-1185">Reference proteome</keyword>
<protein>
    <submittedName>
        <fullName evidence="1">DGQHR domain-containing protein</fullName>
    </submittedName>
</protein>
<reference evidence="1 2" key="1">
    <citation type="submission" date="2023-02" db="EMBL/GenBank/DDBJ databases">
        <title>Genome sequence of Mucilaginibacter jinjuensis strain KACC 16571.</title>
        <authorList>
            <person name="Kim S."/>
            <person name="Heo J."/>
            <person name="Kwon S.-W."/>
        </authorList>
    </citation>
    <scope>NUCLEOTIDE SEQUENCE [LARGE SCALE GENOMIC DNA]</scope>
    <source>
        <strain evidence="1 2">KACC 16571</strain>
    </source>
</reference>
<name>A0ABY7TBN4_9SPHI</name>
<proteinExistence type="predicted"/>
<dbReference type="EMBL" id="CP117167">
    <property type="protein sequence ID" value="WCT13480.1"/>
    <property type="molecule type" value="Genomic_DNA"/>
</dbReference>
<dbReference type="Proteomes" id="UP001216139">
    <property type="component" value="Chromosome"/>
</dbReference>
<organism evidence="1 2">
    <name type="scientific">Mucilaginibacter jinjuensis</name>
    <dbReference type="NCBI Taxonomy" id="1176721"/>
    <lineage>
        <taxon>Bacteria</taxon>
        <taxon>Pseudomonadati</taxon>
        <taxon>Bacteroidota</taxon>
        <taxon>Sphingobacteriia</taxon>
        <taxon>Sphingobacteriales</taxon>
        <taxon>Sphingobacteriaceae</taxon>
        <taxon>Mucilaginibacter</taxon>
    </lineage>
</organism>
<evidence type="ECO:0000313" key="2">
    <source>
        <dbReference type="Proteomes" id="UP001216139"/>
    </source>
</evidence>
<dbReference type="NCBIfam" id="TIGR03187">
    <property type="entry name" value="DGQHR"/>
    <property type="match status" value="1"/>
</dbReference>
<dbReference type="InterPro" id="IPR017601">
    <property type="entry name" value="DGQHR-contain_dom"/>
</dbReference>
<dbReference type="CDD" id="cd16413">
    <property type="entry name" value="DGQHR_domain"/>
    <property type="match status" value="1"/>
</dbReference>
<dbReference type="InterPro" id="IPR017642">
    <property type="entry name" value="DNA_S_mod_DndB"/>
</dbReference>
<dbReference type="RefSeq" id="WP_273631775.1">
    <property type="nucleotide sequence ID" value="NZ_CP117167.1"/>
</dbReference>